<dbReference type="AlphaFoldDB" id="A0A8J8MMR8"/>
<evidence type="ECO:0008006" key="3">
    <source>
        <dbReference type="Google" id="ProtNLM"/>
    </source>
</evidence>
<reference evidence="1" key="1">
    <citation type="submission" date="2020-07" db="EMBL/GenBank/DDBJ databases">
        <title>Vallitalea pronyensis genome.</title>
        <authorList>
            <person name="Postec A."/>
        </authorList>
    </citation>
    <scope>NUCLEOTIDE SEQUENCE</scope>
    <source>
        <strain evidence="1">FatNI3</strain>
    </source>
</reference>
<protein>
    <recommendedName>
        <fullName evidence="3">Lipoprotein</fullName>
    </recommendedName>
</protein>
<dbReference type="RefSeq" id="WP_212694805.1">
    <property type="nucleotide sequence ID" value="NZ_CP058649.1"/>
</dbReference>
<organism evidence="1 2">
    <name type="scientific">Vallitalea pronyensis</name>
    <dbReference type="NCBI Taxonomy" id="1348613"/>
    <lineage>
        <taxon>Bacteria</taxon>
        <taxon>Bacillati</taxon>
        <taxon>Bacillota</taxon>
        <taxon>Clostridia</taxon>
        <taxon>Lachnospirales</taxon>
        <taxon>Vallitaleaceae</taxon>
        <taxon>Vallitalea</taxon>
    </lineage>
</organism>
<sequence>MKLQKAIICLLVFMIVLTGCRKETLEFEAFANHMGLVEESEYGKIMMEFSKLDGEDIRSFSTQEGKKYEFQYNYLITEGAIEVQFRDSQGNVITSINLSEDEYKEEKESLQEESNGPVEIHEFCRVISVKSRDKRIKIALIGKEAKGNFNITW</sequence>
<proteinExistence type="predicted"/>
<gene>
    <name evidence="1" type="ORF">HZI73_18235</name>
</gene>
<keyword evidence="2" id="KW-1185">Reference proteome</keyword>
<accession>A0A8J8MMR8</accession>
<dbReference type="Proteomes" id="UP000683246">
    <property type="component" value="Chromosome"/>
</dbReference>
<evidence type="ECO:0000313" key="2">
    <source>
        <dbReference type="Proteomes" id="UP000683246"/>
    </source>
</evidence>
<evidence type="ECO:0000313" key="1">
    <source>
        <dbReference type="EMBL" id="QUI24113.1"/>
    </source>
</evidence>
<dbReference type="EMBL" id="CP058649">
    <property type="protein sequence ID" value="QUI24113.1"/>
    <property type="molecule type" value="Genomic_DNA"/>
</dbReference>
<dbReference type="KEGG" id="vpy:HZI73_18235"/>
<dbReference type="PROSITE" id="PS51257">
    <property type="entry name" value="PROKAR_LIPOPROTEIN"/>
    <property type="match status" value="1"/>
</dbReference>
<name>A0A8J8MMR8_9FIRM</name>